<keyword evidence="3" id="KW-1185">Reference proteome</keyword>
<evidence type="ECO:0000313" key="2">
    <source>
        <dbReference type="EMBL" id="PPQ32123.1"/>
    </source>
</evidence>
<dbReference type="Proteomes" id="UP000239089">
    <property type="component" value="Unassembled WGS sequence"/>
</dbReference>
<dbReference type="SUPFAM" id="SSF55729">
    <property type="entry name" value="Acyl-CoA N-acyltransferases (Nat)"/>
    <property type="match status" value="1"/>
</dbReference>
<reference evidence="2 3" key="1">
    <citation type="journal article" date="2018" name="Arch. Microbiol.">
        <title>New insights into the metabolic potential of the phototrophic purple bacterium Rhodopila globiformis DSM 161(T) from its draft genome sequence and evidence for a vanadium-dependent nitrogenase.</title>
        <authorList>
            <person name="Imhoff J.F."/>
            <person name="Rahn T."/>
            <person name="Kunzel S."/>
            <person name="Neulinger S.C."/>
        </authorList>
    </citation>
    <scope>NUCLEOTIDE SEQUENCE [LARGE SCALE GENOMIC DNA]</scope>
    <source>
        <strain evidence="2 3">DSM 16996</strain>
    </source>
</reference>
<sequence>MNCYAVRDHDGSLIAVAPMFITHRPGFGPLRLRELQFFGADAYVTEWRGVLCHPRRRREVIAALAAKIHEERPADFVQWRGLPDELDRNAFPNALPGGFEVGDQMTTKVFHLDLPTSWDGFRQALPRNIKESLRKCYNSLARDNHRIRLNVVSSAQETDEALDKFFQLHSRRADASGVIDHPNVFATPHARDFLRAVCHDFAHDNRLRIFQLVIGEQVVATRIGFLMDDQIFMYFSGYDLDWARYSVMTTTVAEAIKWSIGAGLRVFNLSTGEDVSKTRWRPERTEFFGGYTLYGLGLGRLAISAIHAVRSRTA</sequence>
<protein>
    <recommendedName>
        <fullName evidence="1">BioF2-like acetyltransferase domain-containing protein</fullName>
    </recommendedName>
</protein>
<proteinExistence type="predicted"/>
<name>A0A2S6NBY5_9HYPH</name>
<dbReference type="InterPro" id="IPR016181">
    <property type="entry name" value="Acyl_CoA_acyltransferase"/>
</dbReference>
<gene>
    <name evidence="2" type="ORF">CCR94_06775</name>
</gene>
<organism evidence="2 3">
    <name type="scientific">Rhodoblastus sphagnicola</name>
    <dbReference type="NCBI Taxonomy" id="333368"/>
    <lineage>
        <taxon>Bacteria</taxon>
        <taxon>Pseudomonadati</taxon>
        <taxon>Pseudomonadota</taxon>
        <taxon>Alphaproteobacteria</taxon>
        <taxon>Hyphomicrobiales</taxon>
        <taxon>Rhodoblastaceae</taxon>
        <taxon>Rhodoblastus</taxon>
    </lineage>
</organism>
<dbReference type="Pfam" id="PF13480">
    <property type="entry name" value="Acetyltransf_6"/>
    <property type="match status" value="1"/>
</dbReference>
<dbReference type="InterPro" id="IPR038740">
    <property type="entry name" value="BioF2-like_GNAT_dom"/>
</dbReference>
<comment type="caution">
    <text evidence="2">The sequence shown here is derived from an EMBL/GenBank/DDBJ whole genome shotgun (WGS) entry which is preliminary data.</text>
</comment>
<dbReference type="Gene3D" id="3.40.630.30">
    <property type="match status" value="1"/>
</dbReference>
<evidence type="ECO:0000313" key="3">
    <source>
        <dbReference type="Proteomes" id="UP000239089"/>
    </source>
</evidence>
<dbReference type="AlphaFoldDB" id="A0A2S6NBY5"/>
<evidence type="ECO:0000259" key="1">
    <source>
        <dbReference type="Pfam" id="PF13480"/>
    </source>
</evidence>
<feature type="domain" description="BioF2-like acetyltransferase" evidence="1">
    <location>
        <begin position="130"/>
        <end position="274"/>
    </location>
</feature>
<accession>A0A2S6NBY5</accession>
<dbReference type="EMBL" id="NHSJ01000043">
    <property type="protein sequence ID" value="PPQ32123.1"/>
    <property type="molecule type" value="Genomic_DNA"/>
</dbReference>